<dbReference type="EMBL" id="HACA01033584">
    <property type="protein sequence ID" value="CDW50945.1"/>
    <property type="molecule type" value="Transcribed_RNA"/>
</dbReference>
<evidence type="ECO:0000313" key="2">
    <source>
        <dbReference type="EMBL" id="CDW50945.1"/>
    </source>
</evidence>
<feature type="transmembrane region" description="Helical" evidence="1">
    <location>
        <begin position="27"/>
        <end position="45"/>
    </location>
</feature>
<sequence>LADVYRGSRQPVPKPLLRPCCKGFECIILRLIVSSSILSFFYLFATNKLGCDFIF</sequence>
<name>A0A0K2VKV8_LEPSM</name>
<reference evidence="2" key="1">
    <citation type="submission" date="2014-05" db="EMBL/GenBank/DDBJ databases">
        <authorList>
            <person name="Chronopoulou M."/>
        </authorList>
    </citation>
    <scope>NUCLEOTIDE SEQUENCE</scope>
    <source>
        <tissue evidence="2">Whole organism</tissue>
    </source>
</reference>
<proteinExistence type="predicted"/>
<organism evidence="2">
    <name type="scientific">Lepeophtheirus salmonis</name>
    <name type="common">Salmon louse</name>
    <name type="synonym">Caligus salmonis</name>
    <dbReference type="NCBI Taxonomy" id="72036"/>
    <lineage>
        <taxon>Eukaryota</taxon>
        <taxon>Metazoa</taxon>
        <taxon>Ecdysozoa</taxon>
        <taxon>Arthropoda</taxon>
        <taxon>Crustacea</taxon>
        <taxon>Multicrustacea</taxon>
        <taxon>Hexanauplia</taxon>
        <taxon>Copepoda</taxon>
        <taxon>Siphonostomatoida</taxon>
        <taxon>Caligidae</taxon>
        <taxon>Lepeophtheirus</taxon>
    </lineage>
</organism>
<feature type="non-terminal residue" evidence="2">
    <location>
        <position position="55"/>
    </location>
</feature>
<keyword evidence="1" id="KW-1133">Transmembrane helix</keyword>
<keyword evidence="1" id="KW-0812">Transmembrane</keyword>
<evidence type="ECO:0000256" key="1">
    <source>
        <dbReference type="SAM" id="Phobius"/>
    </source>
</evidence>
<keyword evidence="1" id="KW-0472">Membrane</keyword>
<dbReference type="AlphaFoldDB" id="A0A0K2VKV8"/>
<feature type="non-terminal residue" evidence="2">
    <location>
        <position position="1"/>
    </location>
</feature>
<accession>A0A0K2VKV8</accession>
<protein>
    <submittedName>
        <fullName evidence="2">Uncharacterized protein</fullName>
    </submittedName>
</protein>